<dbReference type="AlphaFoldDB" id="A0A1X7FMQ3"/>
<dbReference type="Gene3D" id="3.50.50.60">
    <property type="entry name" value="FAD/NAD(P)-binding domain"/>
    <property type="match status" value="1"/>
</dbReference>
<keyword evidence="7" id="KW-1185">Reference proteome</keyword>
<dbReference type="Gene3D" id="3.90.700.10">
    <property type="entry name" value="Succinate dehydrogenase/fumarate reductase flavoprotein, catalytic domain"/>
    <property type="match status" value="1"/>
</dbReference>
<sequence>MKHAIPYGTARSRLRPGTAVPYRRQPGDGTSLLAAYHPDYRPGARMALSVGANAGAPCHPLLAKLLEADALIDEVDLAGLPMAYTDVLVIGGGGAGAAAAIEAAAAGADVTLAAKLRIGDSNTVMAEGGIQAAIGEEDSLRQHADDTLHAGHDAADPALVSQLAADGPEAIRWLIALGVAFDLDKDGVRLMRKRAGGTTVPRVLCHRDFTGLEIMRVLREAVELDRRIAVLNRSPAVELLTDENGECAGAVLYDLEQGTLRPMLARSVVLATGGCGRLHLEGFATSNHYGATGDGLVLAYRAGARLTDIDSFQYHPTGLAWPRHLAGGLVSEAARSAGARLVNGLGERFVDELAPRDVVAAAIMRECAEGRGIEQDGSVGVFLDTPDLLARQPELLRKQLVSLAHLAARCGIAPDEEPLLVYPTLHYQNGGVVISPAARTDVPGLYAAGEVAGGIHGRNRLMGNALLDIVAFGRRAGANAAAYAAHRHEPAHRPGLGHLRAFRRALARAGKTPTACSPALYPEYGHFDLRRHMTAAN</sequence>
<keyword evidence="3" id="KW-0560">Oxidoreductase</keyword>
<evidence type="ECO:0000256" key="4">
    <source>
        <dbReference type="PIRSR" id="PIRSR630664-50"/>
    </source>
</evidence>
<evidence type="ECO:0000313" key="7">
    <source>
        <dbReference type="Proteomes" id="UP000192911"/>
    </source>
</evidence>
<organism evidence="6 7">
    <name type="scientific">Trinickia caryophylli</name>
    <name type="common">Paraburkholderia caryophylli</name>
    <dbReference type="NCBI Taxonomy" id="28094"/>
    <lineage>
        <taxon>Bacteria</taxon>
        <taxon>Pseudomonadati</taxon>
        <taxon>Pseudomonadota</taxon>
        <taxon>Betaproteobacteria</taxon>
        <taxon>Burkholderiales</taxon>
        <taxon>Burkholderiaceae</taxon>
        <taxon>Trinickia</taxon>
    </lineage>
</organism>
<dbReference type="OrthoDB" id="9806724at2"/>
<dbReference type="EMBL" id="FXAH01000010">
    <property type="protein sequence ID" value="SMF54997.1"/>
    <property type="molecule type" value="Genomic_DNA"/>
</dbReference>
<evidence type="ECO:0000256" key="2">
    <source>
        <dbReference type="ARBA" id="ARBA00022630"/>
    </source>
</evidence>
<dbReference type="Pfam" id="PF00890">
    <property type="entry name" value="FAD_binding_2"/>
    <property type="match status" value="1"/>
</dbReference>
<feature type="active site" description="Proton acceptor" evidence="4">
    <location>
        <position position="356"/>
    </location>
</feature>
<keyword evidence="2" id="KW-0285">Flavoprotein</keyword>
<proteinExistence type="predicted"/>
<dbReference type="PANTHER" id="PTHR11632:SF51">
    <property type="entry name" value="SUCCINATE DEHYDROGENASE [UBIQUINONE] FLAVOPROTEIN SUBUNIT, MITOCHONDRIAL"/>
    <property type="match status" value="1"/>
</dbReference>
<dbReference type="InterPro" id="IPR030664">
    <property type="entry name" value="SdhA/FrdA/AprA"/>
</dbReference>
<evidence type="ECO:0000259" key="5">
    <source>
        <dbReference type="Pfam" id="PF00890"/>
    </source>
</evidence>
<dbReference type="InterPro" id="IPR003953">
    <property type="entry name" value="FAD-dep_OxRdtase_2_FAD-bd"/>
</dbReference>
<accession>A0A1X7FMQ3</accession>
<dbReference type="GeneID" id="95553332"/>
<dbReference type="PRINTS" id="PR00411">
    <property type="entry name" value="PNDRDTASEI"/>
</dbReference>
<dbReference type="STRING" id="28094.SAMN06295900_11014"/>
<feature type="domain" description="FAD-dependent oxidoreductase 2 FAD-binding" evidence="5">
    <location>
        <begin position="86"/>
        <end position="466"/>
    </location>
</feature>
<dbReference type="InterPro" id="IPR036188">
    <property type="entry name" value="FAD/NAD-bd_sf"/>
</dbReference>
<evidence type="ECO:0000313" key="6">
    <source>
        <dbReference type="EMBL" id="SMF54997.1"/>
    </source>
</evidence>
<comment type="cofactor">
    <cofactor evidence="1">
        <name>FAD</name>
        <dbReference type="ChEBI" id="CHEBI:57692"/>
    </cofactor>
</comment>
<dbReference type="SUPFAM" id="SSF56425">
    <property type="entry name" value="Succinate dehydrogenase/fumarate reductase flavoprotein, catalytic domain"/>
    <property type="match status" value="1"/>
</dbReference>
<dbReference type="GO" id="GO:0016491">
    <property type="term" value="F:oxidoreductase activity"/>
    <property type="evidence" value="ECO:0007669"/>
    <property type="project" value="UniProtKB-KW"/>
</dbReference>
<gene>
    <name evidence="6" type="ORF">SAMN06295900_11014</name>
</gene>
<dbReference type="RefSeq" id="WP_085228762.1">
    <property type="nucleotide sequence ID" value="NZ_BSQD01000007.1"/>
</dbReference>
<name>A0A1X7FMQ3_TRICW</name>
<reference evidence="7" key="1">
    <citation type="submission" date="2017-04" db="EMBL/GenBank/DDBJ databases">
        <authorList>
            <person name="Varghese N."/>
            <person name="Submissions S."/>
        </authorList>
    </citation>
    <scope>NUCLEOTIDE SEQUENCE [LARGE SCALE GENOMIC DNA]</scope>
    <source>
        <strain evidence="7">Ballard 720</strain>
    </source>
</reference>
<dbReference type="PANTHER" id="PTHR11632">
    <property type="entry name" value="SUCCINATE DEHYDROGENASE 2 FLAVOPROTEIN SUBUNIT"/>
    <property type="match status" value="1"/>
</dbReference>
<protein>
    <submittedName>
        <fullName evidence="6">Succinate dehydrogenase / fumarate reductase flavoprotein subunit/L-aspartate oxidase</fullName>
    </submittedName>
</protein>
<dbReference type="Proteomes" id="UP000192911">
    <property type="component" value="Unassembled WGS sequence"/>
</dbReference>
<evidence type="ECO:0000256" key="1">
    <source>
        <dbReference type="ARBA" id="ARBA00001974"/>
    </source>
</evidence>
<dbReference type="PRINTS" id="PR00368">
    <property type="entry name" value="FADPNR"/>
</dbReference>
<dbReference type="SUPFAM" id="SSF51905">
    <property type="entry name" value="FAD/NAD(P)-binding domain"/>
    <property type="match status" value="1"/>
</dbReference>
<dbReference type="InterPro" id="IPR027477">
    <property type="entry name" value="Succ_DH/fumarate_Rdtase_cat_sf"/>
</dbReference>
<evidence type="ECO:0000256" key="3">
    <source>
        <dbReference type="ARBA" id="ARBA00023002"/>
    </source>
</evidence>